<protein>
    <submittedName>
        <fullName evidence="1">Glycosyl hydrolase</fullName>
    </submittedName>
</protein>
<dbReference type="Pfam" id="PF17132">
    <property type="entry name" value="Glyco_hydro_106"/>
    <property type="match status" value="1"/>
</dbReference>
<sequence>MLDLKRFEQPPSAFRIQPFWFWNGDMLDEEIRHQIREMADKGVGGFFICARQGLQIPYLSDAWFGKVRVAVEEADKNGMEVWLYDEYPYPSGIAGGEVILEHPDAKHYTLAHQSERVSAGQHVTLELPWAKILFAKAVPVSASGKLNWDQAIDVRSSIGNYQADPIFQKAGLTAYNQKRFFTYRTVQKMDWTAPSGPNLEEAWEVIIVQEQEIEDFKYYGTFVDPCNREAMAAFIRLTHDKYAQHLGDYFGKTIKGMFTDEIGLLGSIPWSPRLADEFLQRNGYDLREHLHALLYSDAEDAARIRYDYYQTVHLLLRESYHKQVHDWCERHGLQYVAEVPSVRMTTQLYSHVPGGDSAHEKLGRSLEWILNQYADNMRSNPKMVSSLARQLGRERNLIECFHSVGWSMTLQDARWMIDRMAAMGTNFFNFHAFFYTLDGLTKHDAPPSQFLQNPYWEHFRQLGDYTGRISYAMSCGDADISIAVLQPTTSLWTHMGNPFHGFGYGGRETQEKERLNSLKQWWVRICNQLTLSGRDFDHLDAELLAEANIQEGVLSIGRARYTLLILPPMTNLESAAWKKIQDFLHQGGKVISLGQLPYEAIEPKQWNEEELLAAFGLTQSEKGRFWTGHEETSVAGDHPWSSGAGNAYYLPFHAGAEASVILDKLDKLLEKLQPQTVRLLPGCGELSLLLQTRHLDDRTALVFISNQEQAVREVTLSIADSYFSLADSPASGSEVVHFEELSLDHGSVSCLQGNRSEAAWQLPIALAPFESHLLRVTLVEQARMSEAEGSRESQAQPWVWQIGATASWEMQAEQPNSVRFDTFRMILHSGESSPGVKTQSDGASGGVTVPVKTFIDQCADLTDQLPFPVSMRQLFGTPMKLSMAYPLHVSYTSQFVVEEPLESVRLVMDSGAISGQGVIRINGHVIQPERMEPYFLYDHSNVAYDVTAFLAEGVNELSVDVRIAHDWDGVVDALYLNGSFLVHFDGQHRPVLSAKSHLSMPLSAGPYRGYPYYAGTFTFARMIDLPSLPEADSFELSFIGWDSNLHDSVEVIVNGQSVGVRPWSPYRWTGPSKLLRKGANRVEVKVTNSLIGLLEGKYFDYPSHTLLPVNS</sequence>
<dbReference type="InterPro" id="IPR053161">
    <property type="entry name" value="Ulvan_degrading_GH"/>
</dbReference>
<dbReference type="GO" id="GO:0016787">
    <property type="term" value="F:hydrolase activity"/>
    <property type="evidence" value="ECO:0007669"/>
    <property type="project" value="UniProtKB-KW"/>
</dbReference>
<gene>
    <name evidence="1" type="ORF">ACFQ4B_20135</name>
</gene>
<dbReference type="PANTHER" id="PTHR36848:SF2">
    <property type="entry name" value="SECRETED PROTEIN"/>
    <property type="match status" value="1"/>
</dbReference>
<dbReference type="PANTHER" id="PTHR36848">
    <property type="entry name" value="DNA-BINDING PROTEIN (PUTATIVE SECRETED PROTEIN)-RELATED"/>
    <property type="match status" value="1"/>
</dbReference>
<proteinExistence type="predicted"/>
<reference evidence="2" key="1">
    <citation type="journal article" date="2019" name="Int. J. Syst. Evol. Microbiol.">
        <title>The Global Catalogue of Microorganisms (GCM) 10K type strain sequencing project: providing services to taxonomists for standard genome sequencing and annotation.</title>
        <authorList>
            <consortium name="The Broad Institute Genomics Platform"/>
            <consortium name="The Broad Institute Genome Sequencing Center for Infectious Disease"/>
            <person name="Wu L."/>
            <person name="Ma J."/>
        </authorList>
    </citation>
    <scope>NUCLEOTIDE SEQUENCE [LARGE SCALE GENOMIC DNA]</scope>
    <source>
        <strain evidence="2">CCUG 53270</strain>
    </source>
</reference>
<accession>A0ABW3UQ14</accession>
<evidence type="ECO:0000313" key="2">
    <source>
        <dbReference type="Proteomes" id="UP001597180"/>
    </source>
</evidence>
<name>A0ABW3UQ14_9BACL</name>
<keyword evidence="1" id="KW-0378">Hydrolase</keyword>
<dbReference type="EMBL" id="JBHTLU010000025">
    <property type="protein sequence ID" value="MFD1222437.1"/>
    <property type="molecule type" value="Genomic_DNA"/>
</dbReference>
<keyword evidence="2" id="KW-1185">Reference proteome</keyword>
<organism evidence="1 2">
    <name type="scientific">Paenibacillus vulneris</name>
    <dbReference type="NCBI Taxonomy" id="1133364"/>
    <lineage>
        <taxon>Bacteria</taxon>
        <taxon>Bacillati</taxon>
        <taxon>Bacillota</taxon>
        <taxon>Bacilli</taxon>
        <taxon>Bacillales</taxon>
        <taxon>Paenibacillaceae</taxon>
        <taxon>Paenibacillus</taxon>
    </lineage>
</organism>
<comment type="caution">
    <text evidence="1">The sequence shown here is derived from an EMBL/GenBank/DDBJ whole genome shotgun (WGS) entry which is preliminary data.</text>
</comment>
<dbReference type="RefSeq" id="WP_345587481.1">
    <property type="nucleotide sequence ID" value="NZ_BAABJG010000009.1"/>
</dbReference>
<dbReference type="Proteomes" id="UP001597180">
    <property type="component" value="Unassembled WGS sequence"/>
</dbReference>
<evidence type="ECO:0000313" key="1">
    <source>
        <dbReference type="EMBL" id="MFD1222437.1"/>
    </source>
</evidence>